<feature type="compositionally biased region" description="Low complexity" evidence="2">
    <location>
        <begin position="312"/>
        <end position="335"/>
    </location>
</feature>
<feature type="coiled-coil region" evidence="1">
    <location>
        <begin position="505"/>
        <end position="532"/>
    </location>
</feature>
<reference evidence="4 5" key="1">
    <citation type="journal article" date="2020" name="ISME J.">
        <title>Uncovering the hidden diversity of litter-decomposition mechanisms in mushroom-forming fungi.</title>
        <authorList>
            <person name="Floudas D."/>
            <person name="Bentzer J."/>
            <person name="Ahren D."/>
            <person name="Johansson T."/>
            <person name="Persson P."/>
            <person name="Tunlid A."/>
        </authorList>
    </citation>
    <scope>NUCLEOTIDE SEQUENCE [LARGE SCALE GENOMIC DNA]</scope>
    <source>
        <strain evidence="4 5">CBS 661.87</strain>
    </source>
</reference>
<dbReference type="OrthoDB" id="10036721at2759"/>
<dbReference type="Gene3D" id="2.60.40.10">
    <property type="entry name" value="Immunoglobulins"/>
    <property type="match status" value="1"/>
</dbReference>
<evidence type="ECO:0000256" key="1">
    <source>
        <dbReference type="SAM" id="Coils"/>
    </source>
</evidence>
<protein>
    <submittedName>
        <fullName evidence="4">Uncharacterized protein</fullName>
    </submittedName>
</protein>
<sequence>MRVVAYSSAIIFTLTTYTSQCEAFGAAAQLNLLNLRGPPDHLESSPYFSWTLSSSVPDVKQTSYQLVISRHHAGASDIWNSGVVRIETDAGSVSASSEFDTGVFSFTDPTIDSTLAKRQTDDALARTFRITSQWVWTLEHNLPYAPAEDRAFRRTYAPPSGVSAISADILITADNGFTLYINGHLIGSHADWLTAQRYHVSLYSGTNVFAIHTSNNLNVEGEDSTAGLLVAIQIAHSDGSTVTLVSDKGWRATKIVPVNFETPTFDDSAWGSAVGFAGNGTGPWLNYVKLPTVVTTVNLPSPTSSPLPSSPSPSTSSDITSSSSPATSPSQSSPTAEISTGSDKVGINNPSVTQDTILPSSTTSSDPIDPTLLPSDNSDSSSTSKPSAAGPIAGGIVGGIVILILLIIIVLYRKRLFKHTTDKTEADPPAGDTVSEPFTVRPFTSLAPSPDFSGSFTGQHKSILSERKHELSSGLAVNHQRLSDFVPVSHPQGHDGGSGAAMVGGEALRNRMQRLEELVTALNRQLVETGESSPSVADLRGRIAELTREESQSNFGLGYTNPPPYLES</sequence>
<evidence type="ECO:0000256" key="2">
    <source>
        <dbReference type="SAM" id="MobiDB-lite"/>
    </source>
</evidence>
<dbReference type="EMBL" id="JAACJP010000017">
    <property type="protein sequence ID" value="KAF5379138.1"/>
    <property type="molecule type" value="Genomic_DNA"/>
</dbReference>
<accession>A0A8H5H9C1</accession>
<keyword evidence="5" id="KW-1185">Reference proteome</keyword>
<dbReference type="AlphaFoldDB" id="A0A8H5H9C1"/>
<dbReference type="SUPFAM" id="SSF49785">
    <property type="entry name" value="Galactose-binding domain-like"/>
    <property type="match status" value="1"/>
</dbReference>
<evidence type="ECO:0000256" key="3">
    <source>
        <dbReference type="SAM" id="Phobius"/>
    </source>
</evidence>
<dbReference type="InterPro" id="IPR013783">
    <property type="entry name" value="Ig-like_fold"/>
</dbReference>
<keyword evidence="3" id="KW-0812">Transmembrane</keyword>
<gene>
    <name evidence="4" type="ORF">D9615_006086</name>
</gene>
<comment type="caution">
    <text evidence="4">The sequence shown here is derived from an EMBL/GenBank/DDBJ whole genome shotgun (WGS) entry which is preliminary data.</text>
</comment>
<keyword evidence="1" id="KW-0175">Coiled coil</keyword>
<dbReference type="Gene3D" id="2.60.120.260">
    <property type="entry name" value="Galactose-binding domain-like"/>
    <property type="match status" value="1"/>
</dbReference>
<feature type="compositionally biased region" description="Polar residues" evidence="2">
    <location>
        <begin position="336"/>
        <end position="354"/>
    </location>
</feature>
<evidence type="ECO:0000313" key="5">
    <source>
        <dbReference type="Proteomes" id="UP000565441"/>
    </source>
</evidence>
<feature type="compositionally biased region" description="Low complexity" evidence="2">
    <location>
        <begin position="355"/>
        <end position="387"/>
    </location>
</feature>
<keyword evidence="3" id="KW-1133">Transmembrane helix</keyword>
<keyword evidence="3" id="KW-0472">Membrane</keyword>
<dbReference type="InterPro" id="IPR008979">
    <property type="entry name" value="Galactose-bd-like_sf"/>
</dbReference>
<feature type="region of interest" description="Disordered" evidence="2">
    <location>
        <begin position="300"/>
        <end position="390"/>
    </location>
</feature>
<name>A0A8H5H9C1_9AGAR</name>
<organism evidence="4 5">
    <name type="scientific">Tricholomella constricta</name>
    <dbReference type="NCBI Taxonomy" id="117010"/>
    <lineage>
        <taxon>Eukaryota</taxon>
        <taxon>Fungi</taxon>
        <taxon>Dikarya</taxon>
        <taxon>Basidiomycota</taxon>
        <taxon>Agaricomycotina</taxon>
        <taxon>Agaricomycetes</taxon>
        <taxon>Agaricomycetidae</taxon>
        <taxon>Agaricales</taxon>
        <taxon>Tricholomatineae</taxon>
        <taxon>Lyophyllaceae</taxon>
        <taxon>Tricholomella</taxon>
    </lineage>
</organism>
<feature type="transmembrane region" description="Helical" evidence="3">
    <location>
        <begin position="388"/>
        <end position="412"/>
    </location>
</feature>
<dbReference type="Proteomes" id="UP000565441">
    <property type="component" value="Unassembled WGS sequence"/>
</dbReference>
<evidence type="ECO:0000313" key="4">
    <source>
        <dbReference type="EMBL" id="KAF5379138.1"/>
    </source>
</evidence>
<proteinExistence type="predicted"/>